<dbReference type="RefSeq" id="XP_034250182.1">
    <property type="nucleotide sequence ID" value="XM_034394291.1"/>
</dbReference>
<dbReference type="InParanoid" id="A0A6P8ZXQ2"/>
<organism evidence="2">
    <name type="scientific">Thrips palmi</name>
    <name type="common">Melon thrips</name>
    <dbReference type="NCBI Taxonomy" id="161013"/>
    <lineage>
        <taxon>Eukaryota</taxon>
        <taxon>Metazoa</taxon>
        <taxon>Ecdysozoa</taxon>
        <taxon>Arthropoda</taxon>
        <taxon>Hexapoda</taxon>
        <taxon>Insecta</taxon>
        <taxon>Pterygota</taxon>
        <taxon>Neoptera</taxon>
        <taxon>Paraneoptera</taxon>
        <taxon>Thysanoptera</taxon>
        <taxon>Terebrantia</taxon>
        <taxon>Thripoidea</taxon>
        <taxon>Thripidae</taxon>
        <taxon>Thrips</taxon>
    </lineage>
</organism>
<dbReference type="KEGG" id="tpal:117650710"/>
<proteinExistence type="predicted"/>
<accession>A0A6P8ZXQ2</accession>
<protein>
    <submittedName>
        <fullName evidence="2">Uncharacterized protein LOC117650710</fullName>
    </submittedName>
</protein>
<reference evidence="2" key="1">
    <citation type="submission" date="2025-08" db="UniProtKB">
        <authorList>
            <consortium name="RefSeq"/>
        </authorList>
    </citation>
    <scope>IDENTIFICATION</scope>
    <source>
        <tissue evidence="2">Total insect</tissue>
    </source>
</reference>
<dbReference type="Proteomes" id="UP000515158">
    <property type="component" value="Unplaced"/>
</dbReference>
<sequence>MGSRDPVNPAVVATAKQCLSESLAKPVQPALKKASYNIKQLDEIDRRIKACQSGIVETATSTPAASCRYEARVKAGKGYPKESLVDFLAPCLTGMKVDSSIISESQKCITASLAKPL</sequence>
<gene>
    <name evidence="2" type="primary">LOC117650710</name>
</gene>
<dbReference type="AlphaFoldDB" id="A0A6P8ZXQ2"/>
<evidence type="ECO:0000313" key="1">
    <source>
        <dbReference type="Proteomes" id="UP000515158"/>
    </source>
</evidence>
<evidence type="ECO:0000313" key="2">
    <source>
        <dbReference type="RefSeq" id="XP_034250182.1"/>
    </source>
</evidence>
<dbReference type="GeneID" id="117650710"/>
<keyword evidence="1" id="KW-1185">Reference proteome</keyword>
<name>A0A6P8ZXQ2_THRPL</name>